<evidence type="ECO:0000256" key="4">
    <source>
        <dbReference type="ARBA" id="ARBA00022741"/>
    </source>
</evidence>
<sequence length="489" mass="53155">LVLVPEIGLTPQLLARFRARLGIPVHVFHSGLSDGDRARTWAACHDRQARVVVGTRSAVFLPLPEPGLVVVDEEHDGSFKQLDGIRYHARDFALYRGKSMGVPVVLGSATPSLESLNNAQAGRYRHLRLHRRAGEARPPSVRVVDVRKRPLQAGLSPELLGEVERELDAGGQVLVFRNRRGYAPVLLCHDCGWSAACVRCSTEERGTPMTVHAAGRRLQCHHCGARRPAPSACPDCGGLGLQPQGAGTERIEEVLQERFPGRRVVRIDRGSTRQRDGLAQRLAEFGDGPGILVGTQMLAKGHDLPNLTLVAVVGIDEGLFSADFRAPEKLAQLLIQVAGRSGRAARPGRVLLQTHHPDHPLLATLLQGGYHAFAAQELGLREAAGFPPFAYLALLRAEARQLADCDGFLRAARAVLEEEAGEEPAVDLHGPLPAPMPRRAGYQRTQLLLSSPARPGLHALLGAALPRIRALPEARRVRWSLDVDPVDLY</sequence>
<dbReference type="SUPFAM" id="SSF52540">
    <property type="entry name" value="P-loop containing nucleoside triphosphate hydrolases"/>
    <property type="match status" value="1"/>
</dbReference>
<feature type="domain" description="Helicase ATP-binding" evidence="13">
    <location>
        <begin position="1"/>
        <end position="129"/>
    </location>
</feature>
<dbReference type="PANTHER" id="PTHR30580">
    <property type="entry name" value="PRIMOSOMAL PROTEIN N"/>
    <property type="match status" value="1"/>
</dbReference>
<dbReference type="GO" id="GO:0003677">
    <property type="term" value="F:DNA binding"/>
    <property type="evidence" value="ECO:0007669"/>
    <property type="project" value="UniProtKB-KW"/>
</dbReference>
<reference evidence="14 15" key="1">
    <citation type="submission" date="2013-08" db="EMBL/GenBank/DDBJ databases">
        <title>Genomic analysis of Lysobacter defluvii.</title>
        <authorList>
            <person name="Wang Q."/>
            <person name="Wang G."/>
        </authorList>
    </citation>
    <scope>NUCLEOTIDE SEQUENCE [LARGE SCALE GENOMIC DNA]</scope>
    <source>
        <strain evidence="14 15">IMMIB APB-9</strain>
    </source>
</reference>
<keyword evidence="1" id="KW-0639">Primosome</keyword>
<feature type="non-terminal residue" evidence="14">
    <location>
        <position position="1"/>
    </location>
</feature>
<dbReference type="GO" id="GO:0006302">
    <property type="term" value="P:double-strand break repair"/>
    <property type="evidence" value="ECO:0007669"/>
    <property type="project" value="InterPro"/>
</dbReference>
<dbReference type="SMART" id="SM00490">
    <property type="entry name" value="HELICc"/>
    <property type="match status" value="1"/>
</dbReference>
<keyword evidence="9" id="KW-0238">DNA-binding</keyword>
<proteinExistence type="predicted"/>
<accession>A0A0A0M5Y7</accession>
<evidence type="ECO:0000256" key="9">
    <source>
        <dbReference type="ARBA" id="ARBA00023125"/>
    </source>
</evidence>
<keyword evidence="2" id="KW-0235">DNA replication</keyword>
<evidence type="ECO:0000259" key="13">
    <source>
        <dbReference type="PROSITE" id="PS51192"/>
    </source>
</evidence>
<evidence type="ECO:0000256" key="6">
    <source>
        <dbReference type="ARBA" id="ARBA00022806"/>
    </source>
</evidence>
<dbReference type="FunFam" id="3.40.50.300:FF:000489">
    <property type="entry name" value="Primosome assembly protein PriA"/>
    <property type="match status" value="1"/>
</dbReference>
<evidence type="ECO:0000256" key="10">
    <source>
        <dbReference type="ARBA" id="ARBA00023235"/>
    </source>
</evidence>
<organism evidence="14 15">
    <name type="scientific">Lysobacter defluvii IMMIB APB-9 = DSM 18482</name>
    <dbReference type="NCBI Taxonomy" id="1385515"/>
    <lineage>
        <taxon>Bacteria</taxon>
        <taxon>Pseudomonadati</taxon>
        <taxon>Pseudomonadota</taxon>
        <taxon>Gammaproteobacteria</taxon>
        <taxon>Lysobacterales</taxon>
        <taxon>Lysobacteraceae</taxon>
        <taxon>Novilysobacter</taxon>
    </lineage>
</organism>
<dbReference type="InterPro" id="IPR005259">
    <property type="entry name" value="PriA"/>
</dbReference>
<keyword evidence="6" id="KW-0347">Helicase</keyword>
<name>A0A0A0M5Y7_9GAMM</name>
<keyword evidence="8" id="KW-0067">ATP-binding</keyword>
<dbReference type="PROSITE" id="PS51192">
    <property type="entry name" value="HELICASE_ATP_BIND_1"/>
    <property type="match status" value="1"/>
</dbReference>
<evidence type="ECO:0000313" key="14">
    <source>
        <dbReference type="EMBL" id="KGO98413.1"/>
    </source>
</evidence>
<dbReference type="GO" id="GO:0005524">
    <property type="term" value="F:ATP binding"/>
    <property type="evidence" value="ECO:0007669"/>
    <property type="project" value="UniProtKB-KW"/>
</dbReference>
<dbReference type="NCBIfam" id="TIGR00595">
    <property type="entry name" value="priA"/>
    <property type="match status" value="1"/>
</dbReference>
<dbReference type="InterPro" id="IPR041236">
    <property type="entry name" value="PriA_C"/>
</dbReference>
<evidence type="ECO:0000256" key="11">
    <source>
        <dbReference type="ARBA" id="ARBA00034808"/>
    </source>
</evidence>
<dbReference type="RefSeq" id="WP_036137275.1">
    <property type="nucleotide sequence ID" value="NZ_AVBH01000083.1"/>
</dbReference>
<evidence type="ECO:0000256" key="5">
    <source>
        <dbReference type="ARBA" id="ARBA00022801"/>
    </source>
</evidence>
<protein>
    <recommendedName>
        <fullName evidence="11">DNA 3'-5' helicase</fullName>
        <ecNumber evidence="11">5.6.2.4</ecNumber>
    </recommendedName>
</protein>
<keyword evidence="5" id="KW-0378">Hydrolase</keyword>
<comment type="catalytic activity">
    <reaction evidence="12">
        <text>ATP + H2O = ADP + phosphate + H(+)</text>
        <dbReference type="Rhea" id="RHEA:13065"/>
        <dbReference type="ChEBI" id="CHEBI:15377"/>
        <dbReference type="ChEBI" id="CHEBI:15378"/>
        <dbReference type="ChEBI" id="CHEBI:30616"/>
        <dbReference type="ChEBI" id="CHEBI:43474"/>
        <dbReference type="ChEBI" id="CHEBI:456216"/>
        <dbReference type="EC" id="5.6.2.4"/>
    </reaction>
</comment>
<dbReference type="GO" id="GO:0006310">
    <property type="term" value="P:DNA recombination"/>
    <property type="evidence" value="ECO:0007669"/>
    <property type="project" value="InterPro"/>
</dbReference>
<dbReference type="InterPro" id="IPR001650">
    <property type="entry name" value="Helicase_C-like"/>
</dbReference>
<evidence type="ECO:0000256" key="12">
    <source>
        <dbReference type="ARBA" id="ARBA00048988"/>
    </source>
</evidence>
<evidence type="ECO:0000256" key="2">
    <source>
        <dbReference type="ARBA" id="ARBA00022705"/>
    </source>
</evidence>
<comment type="caution">
    <text evidence="14">The sequence shown here is derived from an EMBL/GenBank/DDBJ whole genome shotgun (WGS) entry which is preliminary data.</text>
</comment>
<dbReference type="Pfam" id="PF00271">
    <property type="entry name" value="Helicase_C"/>
    <property type="match status" value="1"/>
</dbReference>
<evidence type="ECO:0000256" key="8">
    <source>
        <dbReference type="ARBA" id="ARBA00022840"/>
    </source>
</evidence>
<keyword evidence="4" id="KW-0547">Nucleotide-binding</keyword>
<evidence type="ECO:0000313" key="15">
    <source>
        <dbReference type="Proteomes" id="UP000030003"/>
    </source>
</evidence>
<dbReference type="PANTHER" id="PTHR30580:SF0">
    <property type="entry name" value="PRIMOSOMAL PROTEIN N"/>
    <property type="match status" value="1"/>
</dbReference>
<keyword evidence="3" id="KW-0479">Metal-binding</keyword>
<dbReference type="Gene3D" id="3.40.50.300">
    <property type="entry name" value="P-loop containing nucleotide triphosphate hydrolases"/>
    <property type="match status" value="2"/>
</dbReference>
<dbReference type="CDD" id="cd18804">
    <property type="entry name" value="SF2_C_priA"/>
    <property type="match status" value="1"/>
</dbReference>
<keyword evidence="10" id="KW-0413">Isomerase</keyword>
<dbReference type="EMBL" id="AVBH01000083">
    <property type="protein sequence ID" value="KGO98413.1"/>
    <property type="molecule type" value="Genomic_DNA"/>
</dbReference>
<evidence type="ECO:0000256" key="7">
    <source>
        <dbReference type="ARBA" id="ARBA00022833"/>
    </source>
</evidence>
<gene>
    <name evidence="14" type="ORF">N791_02150</name>
</gene>
<dbReference type="eggNOG" id="COG1198">
    <property type="taxonomic scope" value="Bacteria"/>
</dbReference>
<dbReference type="Pfam" id="PF00270">
    <property type="entry name" value="DEAD"/>
    <property type="match status" value="1"/>
</dbReference>
<dbReference type="InterPro" id="IPR014001">
    <property type="entry name" value="Helicase_ATP-bd"/>
</dbReference>
<evidence type="ECO:0000256" key="1">
    <source>
        <dbReference type="ARBA" id="ARBA00022515"/>
    </source>
</evidence>
<dbReference type="GO" id="GO:0016787">
    <property type="term" value="F:hydrolase activity"/>
    <property type="evidence" value="ECO:0007669"/>
    <property type="project" value="UniProtKB-KW"/>
</dbReference>
<dbReference type="Proteomes" id="UP000030003">
    <property type="component" value="Unassembled WGS sequence"/>
</dbReference>
<dbReference type="InterPro" id="IPR040498">
    <property type="entry name" value="PriA_CRR"/>
</dbReference>
<dbReference type="STRING" id="1385515.GCA_000423325_01432"/>
<dbReference type="EC" id="5.6.2.4" evidence="11"/>
<dbReference type="GO" id="GO:0043138">
    <property type="term" value="F:3'-5' DNA helicase activity"/>
    <property type="evidence" value="ECO:0007669"/>
    <property type="project" value="UniProtKB-EC"/>
</dbReference>
<keyword evidence="15" id="KW-1185">Reference proteome</keyword>
<dbReference type="Pfam" id="PF18074">
    <property type="entry name" value="PriA_C"/>
    <property type="match status" value="1"/>
</dbReference>
<dbReference type="GO" id="GO:1990077">
    <property type="term" value="C:primosome complex"/>
    <property type="evidence" value="ECO:0007669"/>
    <property type="project" value="UniProtKB-KW"/>
</dbReference>
<dbReference type="Pfam" id="PF18319">
    <property type="entry name" value="Zn_ribbon_PriA"/>
    <property type="match status" value="1"/>
</dbReference>
<dbReference type="InterPro" id="IPR011545">
    <property type="entry name" value="DEAD/DEAH_box_helicase_dom"/>
</dbReference>
<keyword evidence="7" id="KW-0862">Zinc</keyword>
<evidence type="ECO:0000256" key="3">
    <source>
        <dbReference type="ARBA" id="ARBA00022723"/>
    </source>
</evidence>
<dbReference type="GO" id="GO:0006270">
    <property type="term" value="P:DNA replication initiation"/>
    <property type="evidence" value="ECO:0007669"/>
    <property type="project" value="TreeGrafter"/>
</dbReference>
<dbReference type="GO" id="GO:0006269">
    <property type="term" value="P:DNA replication, synthesis of primer"/>
    <property type="evidence" value="ECO:0007669"/>
    <property type="project" value="UniProtKB-KW"/>
</dbReference>
<dbReference type="InterPro" id="IPR027417">
    <property type="entry name" value="P-loop_NTPase"/>
</dbReference>
<dbReference type="GO" id="GO:0046872">
    <property type="term" value="F:metal ion binding"/>
    <property type="evidence" value="ECO:0007669"/>
    <property type="project" value="UniProtKB-KW"/>
</dbReference>
<dbReference type="AlphaFoldDB" id="A0A0A0M5Y7"/>